<sequence length="215" mass="24227">MKTLLFFIVVTIAAPIVQSAPPHRRLPPPSSSDSHHIQFVLTWSPVFCRINSCNLQIMRRKFYLHGLWLAMADRGTLTNCEGQKYTGDVLRKLTNVPHQGFWRHEWNTRGVCNPKLTVISYFNQGVLKVFGIDLLQVLEDGGIVPSDYLLYTRKQITDAIEARIGAGNRVYLWCIIENPNGLRSTIASYTHHQISPITFQAALVSSSSTTMAASR</sequence>
<name>A0ACB7ZIS2_9ERIC</name>
<protein>
    <submittedName>
        <fullName evidence="1">Uncharacterized protein</fullName>
    </submittedName>
</protein>
<dbReference type="EMBL" id="CM037159">
    <property type="protein sequence ID" value="KAH7865435.1"/>
    <property type="molecule type" value="Genomic_DNA"/>
</dbReference>
<organism evidence="1 2">
    <name type="scientific">Vaccinium darrowii</name>
    <dbReference type="NCBI Taxonomy" id="229202"/>
    <lineage>
        <taxon>Eukaryota</taxon>
        <taxon>Viridiplantae</taxon>
        <taxon>Streptophyta</taxon>
        <taxon>Embryophyta</taxon>
        <taxon>Tracheophyta</taxon>
        <taxon>Spermatophyta</taxon>
        <taxon>Magnoliopsida</taxon>
        <taxon>eudicotyledons</taxon>
        <taxon>Gunneridae</taxon>
        <taxon>Pentapetalae</taxon>
        <taxon>asterids</taxon>
        <taxon>Ericales</taxon>
        <taxon>Ericaceae</taxon>
        <taxon>Vaccinioideae</taxon>
        <taxon>Vaccinieae</taxon>
        <taxon>Vaccinium</taxon>
    </lineage>
</organism>
<reference evidence="1 2" key="1">
    <citation type="journal article" date="2021" name="Hortic Res">
        <title>High-quality reference genome and annotation aids understanding of berry development for evergreen blueberry (Vaccinium darrowii).</title>
        <authorList>
            <person name="Yu J."/>
            <person name="Hulse-Kemp A.M."/>
            <person name="Babiker E."/>
            <person name="Staton M."/>
        </authorList>
    </citation>
    <scope>NUCLEOTIDE SEQUENCE [LARGE SCALE GENOMIC DNA]</scope>
    <source>
        <strain evidence="2">cv. NJ 8807/NJ 8810</strain>
        <tissue evidence="1">Young leaf</tissue>
    </source>
</reference>
<dbReference type="Proteomes" id="UP000828048">
    <property type="component" value="Chromosome 9"/>
</dbReference>
<accession>A0ACB7ZIS2</accession>
<evidence type="ECO:0000313" key="2">
    <source>
        <dbReference type="Proteomes" id="UP000828048"/>
    </source>
</evidence>
<comment type="caution">
    <text evidence="1">The sequence shown here is derived from an EMBL/GenBank/DDBJ whole genome shotgun (WGS) entry which is preliminary data.</text>
</comment>
<proteinExistence type="predicted"/>
<keyword evidence="2" id="KW-1185">Reference proteome</keyword>
<evidence type="ECO:0000313" key="1">
    <source>
        <dbReference type="EMBL" id="KAH7865435.1"/>
    </source>
</evidence>
<gene>
    <name evidence="1" type="ORF">Vadar_006684</name>
</gene>